<dbReference type="Pfam" id="PF24422">
    <property type="entry name" value="DUF7552"/>
    <property type="match status" value="1"/>
</dbReference>
<dbReference type="RefSeq" id="WP_089805716.1">
    <property type="nucleotide sequence ID" value="NZ_FOYT01000001.1"/>
</dbReference>
<feature type="region of interest" description="Disordered" evidence="1">
    <location>
        <begin position="67"/>
        <end position="103"/>
    </location>
</feature>
<dbReference type="EMBL" id="FOYT01000001">
    <property type="protein sequence ID" value="SFR42836.1"/>
    <property type="molecule type" value="Genomic_DNA"/>
</dbReference>
<evidence type="ECO:0000256" key="1">
    <source>
        <dbReference type="SAM" id="MobiDB-lite"/>
    </source>
</evidence>
<organism evidence="4 5">
    <name type="scientific">Halogeometricum rufum</name>
    <dbReference type="NCBI Taxonomy" id="553469"/>
    <lineage>
        <taxon>Archaea</taxon>
        <taxon>Methanobacteriati</taxon>
        <taxon>Methanobacteriota</taxon>
        <taxon>Stenosarchaea group</taxon>
        <taxon>Halobacteria</taxon>
        <taxon>Halobacteriales</taxon>
        <taxon>Haloferacaceae</taxon>
        <taxon>Halogeometricum</taxon>
    </lineage>
</organism>
<evidence type="ECO:0000313" key="5">
    <source>
        <dbReference type="Proteomes" id="UP000198531"/>
    </source>
</evidence>
<dbReference type="STRING" id="553469.SAMN04487947_1315"/>
<protein>
    <submittedName>
        <fullName evidence="4">Uncharacterized protein</fullName>
    </submittedName>
</protein>
<feature type="domain" description="DUF7552" evidence="3">
    <location>
        <begin position="5"/>
        <end position="78"/>
    </location>
</feature>
<dbReference type="Pfam" id="PF24420">
    <property type="entry name" value="DUF7551"/>
    <property type="match status" value="1"/>
</dbReference>
<dbReference type="AlphaFoldDB" id="A0A1I6GL08"/>
<gene>
    <name evidence="4" type="ORF">SAMN04487947_1315</name>
</gene>
<feature type="compositionally biased region" description="Basic and acidic residues" evidence="1">
    <location>
        <begin position="67"/>
        <end position="80"/>
    </location>
</feature>
<name>A0A1I6GL08_9EURY</name>
<dbReference type="InterPro" id="IPR055973">
    <property type="entry name" value="DUF7551"/>
</dbReference>
<dbReference type="Proteomes" id="UP000198531">
    <property type="component" value="Unassembled WGS sequence"/>
</dbReference>
<proteinExistence type="predicted"/>
<accession>A0A1I6GL08</accession>
<reference evidence="5" key="1">
    <citation type="submission" date="2016-10" db="EMBL/GenBank/DDBJ databases">
        <authorList>
            <person name="Varghese N."/>
            <person name="Submissions S."/>
        </authorList>
    </citation>
    <scope>NUCLEOTIDE SEQUENCE [LARGE SCALE GENOMIC DNA]</scope>
    <source>
        <strain evidence="5">CGMCC 1.7736</strain>
    </source>
</reference>
<evidence type="ECO:0000313" key="4">
    <source>
        <dbReference type="EMBL" id="SFR42836.1"/>
    </source>
</evidence>
<evidence type="ECO:0000259" key="3">
    <source>
        <dbReference type="Pfam" id="PF24422"/>
    </source>
</evidence>
<feature type="domain" description="DUF7551" evidence="2">
    <location>
        <begin position="106"/>
        <end position="292"/>
    </location>
</feature>
<dbReference type="InterPro" id="IPR055974">
    <property type="entry name" value="DUF7552"/>
</dbReference>
<evidence type="ECO:0000259" key="2">
    <source>
        <dbReference type="Pfam" id="PF24420"/>
    </source>
</evidence>
<feature type="compositionally biased region" description="Basic and acidic residues" evidence="1">
    <location>
        <begin position="89"/>
        <end position="103"/>
    </location>
</feature>
<keyword evidence="5" id="KW-1185">Reference proteome</keyword>
<sequence>MVGGTLRDIRSHVSGFAAPTGAYAVVCDRTGREPLPLTGMRFGSREDAEQAVEAASNYRSALRRYDPQLPHHEPRVRAVADDTGVDPSSPRRDAPESADPDGRTRYITFCHDVSAAVFESLSATGHRRVESAAMETYLTLAEVVTERDDFCLTMLWSMMSELDARLDAAEQRVVVAEAAELLAGPNGGARLSEPTVRSALGATTTRLCEASFVDETDIDACPGGDAWEVTFGDYALAERTGRLPTLPIAVELVRRLPDRPVSFTEATPLADGRWRLRVEAGANPTGLVSLDATDEGRLNDSDYRL</sequence>
<dbReference type="OrthoDB" id="342580at2157"/>